<dbReference type="InterPro" id="IPR027417">
    <property type="entry name" value="P-loop_NTPase"/>
</dbReference>
<dbReference type="SMART" id="SM00382">
    <property type="entry name" value="AAA"/>
    <property type="match status" value="1"/>
</dbReference>
<dbReference type="InParanoid" id="A0A1Q3D4H9"/>
<dbReference type="InterPro" id="IPR003960">
    <property type="entry name" value="ATPase_AAA_CS"/>
</dbReference>
<accession>A0A1Q3D4H9</accession>
<keyword evidence="4" id="KW-0378">Hydrolase</keyword>
<evidence type="ECO:0000256" key="8">
    <source>
        <dbReference type="RuleBase" id="RU003651"/>
    </source>
</evidence>
<dbReference type="PANTHER" id="PTHR23070">
    <property type="entry name" value="BCS1 AAA-TYPE ATPASE"/>
    <property type="match status" value="1"/>
</dbReference>
<dbReference type="STRING" id="3775.A0A1Q3D4H9"/>
<dbReference type="InterPro" id="IPR058017">
    <property type="entry name" value="At3g28540-like_C"/>
</dbReference>
<dbReference type="Proteomes" id="UP000187406">
    <property type="component" value="Unassembled WGS sequence"/>
</dbReference>
<dbReference type="Pfam" id="PF25568">
    <property type="entry name" value="AAA_lid_At3g28540"/>
    <property type="match status" value="1"/>
</dbReference>
<keyword evidence="6" id="KW-0460">Magnesium</keyword>
<dbReference type="OrthoDB" id="10251412at2759"/>
<dbReference type="GO" id="GO:0005524">
    <property type="term" value="F:ATP binding"/>
    <property type="evidence" value="ECO:0007669"/>
    <property type="project" value="UniProtKB-KW"/>
</dbReference>
<dbReference type="Gene3D" id="6.10.280.40">
    <property type="match status" value="1"/>
</dbReference>
<dbReference type="Gene3D" id="3.40.50.300">
    <property type="entry name" value="P-loop containing nucleotide triphosphate hydrolases"/>
    <property type="match status" value="1"/>
</dbReference>
<evidence type="ECO:0000256" key="9">
    <source>
        <dbReference type="SAM" id="MobiDB-lite"/>
    </source>
</evidence>
<dbReference type="CDD" id="cd19510">
    <property type="entry name" value="RecA-like_BCS1"/>
    <property type="match status" value="1"/>
</dbReference>
<evidence type="ECO:0000259" key="10">
    <source>
        <dbReference type="SMART" id="SM00382"/>
    </source>
</evidence>
<feature type="domain" description="AAA+ ATPase" evidence="10">
    <location>
        <begin position="241"/>
        <end position="395"/>
    </location>
</feature>
<dbReference type="PROSITE" id="PS00674">
    <property type="entry name" value="AAA"/>
    <property type="match status" value="1"/>
</dbReference>
<dbReference type="Pfam" id="PF14363">
    <property type="entry name" value="AAA_assoc"/>
    <property type="match status" value="1"/>
</dbReference>
<keyword evidence="3 8" id="KW-0547">Nucleotide-binding</keyword>
<dbReference type="GO" id="GO:0016887">
    <property type="term" value="F:ATP hydrolysis activity"/>
    <property type="evidence" value="ECO:0007669"/>
    <property type="project" value="InterPro"/>
</dbReference>
<dbReference type="GO" id="GO:0006950">
    <property type="term" value="P:response to stress"/>
    <property type="evidence" value="ECO:0007669"/>
    <property type="project" value="UniProtKB-ARBA"/>
</dbReference>
<dbReference type="InterPro" id="IPR003593">
    <property type="entry name" value="AAA+_ATPase"/>
</dbReference>
<evidence type="ECO:0000256" key="6">
    <source>
        <dbReference type="ARBA" id="ARBA00022842"/>
    </source>
</evidence>
<evidence type="ECO:0000313" key="12">
    <source>
        <dbReference type="Proteomes" id="UP000187406"/>
    </source>
</evidence>
<dbReference type="Pfam" id="PF00004">
    <property type="entry name" value="AAA"/>
    <property type="match status" value="1"/>
</dbReference>
<gene>
    <name evidence="11" type="ORF">CFOL_v3_30639</name>
</gene>
<organism evidence="11 12">
    <name type="scientific">Cephalotus follicularis</name>
    <name type="common">Albany pitcher plant</name>
    <dbReference type="NCBI Taxonomy" id="3775"/>
    <lineage>
        <taxon>Eukaryota</taxon>
        <taxon>Viridiplantae</taxon>
        <taxon>Streptophyta</taxon>
        <taxon>Embryophyta</taxon>
        <taxon>Tracheophyta</taxon>
        <taxon>Spermatophyta</taxon>
        <taxon>Magnoliopsida</taxon>
        <taxon>eudicotyledons</taxon>
        <taxon>Gunneridae</taxon>
        <taxon>Pentapetalae</taxon>
        <taxon>rosids</taxon>
        <taxon>fabids</taxon>
        <taxon>Oxalidales</taxon>
        <taxon>Cephalotaceae</taxon>
        <taxon>Cephalotus</taxon>
    </lineage>
</organism>
<proteinExistence type="inferred from homology"/>
<keyword evidence="5 8" id="KW-0067">ATP-binding</keyword>
<feature type="region of interest" description="Disordered" evidence="9">
    <location>
        <begin position="477"/>
        <end position="508"/>
    </location>
</feature>
<dbReference type="FunFam" id="3.40.50.300:FF:001122">
    <property type="entry name" value="AAA-ATPase ASD, mitochondrial"/>
    <property type="match status" value="1"/>
</dbReference>
<dbReference type="InterPro" id="IPR025753">
    <property type="entry name" value="AAA_N_dom"/>
</dbReference>
<dbReference type="EMBL" id="BDDD01004223">
    <property type="protein sequence ID" value="GAV87213.1"/>
    <property type="molecule type" value="Genomic_DNA"/>
</dbReference>
<dbReference type="AlphaFoldDB" id="A0A1Q3D4H9"/>
<dbReference type="FunCoup" id="A0A1Q3D4H9">
    <property type="interactions" value="1224"/>
</dbReference>
<comment type="similarity">
    <text evidence="2">Belongs to the AAA ATPase family. BCS1 subfamily.</text>
</comment>
<dbReference type="InterPro" id="IPR050747">
    <property type="entry name" value="Mitochondrial_chaperone_BCS1"/>
</dbReference>
<evidence type="ECO:0000256" key="5">
    <source>
        <dbReference type="ARBA" id="ARBA00022840"/>
    </source>
</evidence>
<dbReference type="SUPFAM" id="SSF52540">
    <property type="entry name" value="P-loop containing nucleoside triphosphate hydrolases"/>
    <property type="match status" value="1"/>
</dbReference>
<keyword evidence="12" id="KW-1185">Reference proteome</keyword>
<sequence>MILGETWTQLGSAIAGLTFAWVMFQEHFPPQLRGYIKKYSKKMVDFVYPYIEIKFDEFKGERLKRSEAFSAIQNYLSANSTKSAKRLKADVVKDSQALVLSMDDHEEVTDEFNGVKVWWASSKNIPKTQSFSFYPAADEKRYYRLTFHKNDREIVTGSYLKHVLNEGKEIQAKNRQRKLYSNNPSKSWDGYKSTKWSHVPFEHPATFDTLAMEEYKKEEIKKDLIKFSKSKDYYAKIGKAWKRGYLLYGPPGTGKSTMIAAMANFLDYDVYDVELTTVKDNSQLRKLLIETSNKSIIVIEDIDCSLDLTGQRQKKKENTQNNEEKDPVEKIKKDGEESKGSQVTLSGLLNFIDGLWSSCGGERIVVFTTNYIDRLDPALIRRGRMDKHIEMSYCCFEAFKVLAHNYLDIDSHKLYAEVGLLLEETNMSPADVAENLMPKSEDEDAEDCLKSLIEALKAAKEEAARKKDEEVARLMVEKEEKEKEQPSQEKVKENGISAKEVKENGVIA</sequence>
<comment type="catalytic activity">
    <reaction evidence="7">
        <text>ATP + H2O = ADP + phosphate + H(+)</text>
        <dbReference type="Rhea" id="RHEA:13065"/>
        <dbReference type="ChEBI" id="CHEBI:15377"/>
        <dbReference type="ChEBI" id="CHEBI:15378"/>
        <dbReference type="ChEBI" id="CHEBI:30616"/>
        <dbReference type="ChEBI" id="CHEBI:43474"/>
        <dbReference type="ChEBI" id="CHEBI:456216"/>
    </reaction>
</comment>
<comment type="caution">
    <text evidence="11">The sequence shown here is derived from an EMBL/GenBank/DDBJ whole genome shotgun (WGS) entry which is preliminary data.</text>
</comment>
<feature type="compositionally biased region" description="Basic and acidic residues" evidence="9">
    <location>
        <begin position="316"/>
        <end position="337"/>
    </location>
</feature>
<evidence type="ECO:0000256" key="1">
    <source>
        <dbReference type="ARBA" id="ARBA00001946"/>
    </source>
</evidence>
<evidence type="ECO:0000256" key="7">
    <source>
        <dbReference type="ARBA" id="ARBA00049360"/>
    </source>
</evidence>
<reference evidence="12" key="1">
    <citation type="submission" date="2016-04" db="EMBL/GenBank/DDBJ databases">
        <title>Cephalotus genome sequencing.</title>
        <authorList>
            <person name="Fukushima K."/>
            <person name="Hasebe M."/>
            <person name="Fang X."/>
        </authorList>
    </citation>
    <scope>NUCLEOTIDE SEQUENCE [LARGE SCALE GENOMIC DNA]</scope>
    <source>
        <strain evidence="12">cv. St1</strain>
    </source>
</reference>
<feature type="region of interest" description="Disordered" evidence="9">
    <location>
        <begin position="311"/>
        <end position="337"/>
    </location>
</feature>
<dbReference type="InterPro" id="IPR003959">
    <property type="entry name" value="ATPase_AAA_core"/>
</dbReference>
<protein>
    <submittedName>
        <fullName evidence="11">AAA domain-containing protein/AAA_assoc domain-containing protein</fullName>
    </submittedName>
</protein>
<evidence type="ECO:0000256" key="2">
    <source>
        <dbReference type="ARBA" id="ARBA00007448"/>
    </source>
</evidence>
<name>A0A1Q3D4H9_CEPFO</name>
<evidence type="ECO:0000256" key="3">
    <source>
        <dbReference type="ARBA" id="ARBA00022741"/>
    </source>
</evidence>
<comment type="cofactor">
    <cofactor evidence="1">
        <name>Mg(2+)</name>
        <dbReference type="ChEBI" id="CHEBI:18420"/>
    </cofactor>
</comment>
<evidence type="ECO:0000313" key="11">
    <source>
        <dbReference type="EMBL" id="GAV87213.1"/>
    </source>
</evidence>
<evidence type="ECO:0000256" key="4">
    <source>
        <dbReference type="ARBA" id="ARBA00022801"/>
    </source>
</evidence>